<dbReference type="Proteomes" id="UP000234323">
    <property type="component" value="Unassembled WGS sequence"/>
</dbReference>
<feature type="compositionally biased region" description="Low complexity" evidence="2">
    <location>
        <begin position="155"/>
        <end position="167"/>
    </location>
</feature>
<reference evidence="3 4" key="1">
    <citation type="submission" date="2015-10" db="EMBL/GenBank/DDBJ databases">
        <title>Genome analyses suggest a sexual origin of heterokaryosis in a supposedly ancient asexual fungus.</title>
        <authorList>
            <person name="Ropars J."/>
            <person name="Sedzielewska K."/>
            <person name="Noel J."/>
            <person name="Charron P."/>
            <person name="Farinelli L."/>
            <person name="Marton T."/>
            <person name="Kruger M."/>
            <person name="Pelin A."/>
            <person name="Brachmann A."/>
            <person name="Corradi N."/>
        </authorList>
    </citation>
    <scope>NUCLEOTIDE SEQUENCE [LARGE SCALE GENOMIC DNA]</scope>
    <source>
        <strain evidence="3 4">A4</strain>
    </source>
</reference>
<gene>
    <name evidence="3" type="ORF">RhiirA4_395236</name>
</gene>
<comment type="caution">
    <text evidence="3">The sequence shown here is derived from an EMBL/GenBank/DDBJ whole genome shotgun (WGS) entry which is preliminary data.</text>
</comment>
<dbReference type="AlphaFoldDB" id="A0A2I1G2L4"/>
<sequence length="187" mass="20873">MYKQRNEALEQENQRLKTNIQELNSTVSLLENQVTAMSNWLSNFTDSKGILSNSEGQPSGSSAHELILSDDDHMKNEIENLSFNLMDLDAIMTENMRMQEEIQSVKNICYGLRMQMHYLLMERRGGEPSVGTAGPTNSVVRTGLNGHIGIGRTVPPNNSKSSPDSSSELNTRPLRPLGPESPRQEKL</sequence>
<organism evidence="3 4">
    <name type="scientific">Rhizophagus irregularis</name>
    <dbReference type="NCBI Taxonomy" id="588596"/>
    <lineage>
        <taxon>Eukaryota</taxon>
        <taxon>Fungi</taxon>
        <taxon>Fungi incertae sedis</taxon>
        <taxon>Mucoromycota</taxon>
        <taxon>Glomeromycotina</taxon>
        <taxon>Glomeromycetes</taxon>
        <taxon>Glomerales</taxon>
        <taxon>Glomeraceae</taxon>
        <taxon>Rhizophagus</taxon>
    </lineage>
</organism>
<accession>A0A2I1G2L4</accession>
<dbReference type="VEuPathDB" id="FungiDB:RhiirA1_392621"/>
<dbReference type="VEuPathDB" id="FungiDB:FUN_024402"/>
<dbReference type="VEuPathDB" id="FungiDB:RhiirFUN_004356"/>
<keyword evidence="1" id="KW-0175">Coiled coil</keyword>
<feature type="region of interest" description="Disordered" evidence="2">
    <location>
        <begin position="126"/>
        <end position="187"/>
    </location>
</feature>
<name>A0A2I1G2L4_9GLOM</name>
<evidence type="ECO:0000313" key="4">
    <source>
        <dbReference type="Proteomes" id="UP000234323"/>
    </source>
</evidence>
<dbReference type="EMBL" id="LLXI01000118">
    <property type="protein sequence ID" value="PKY40854.1"/>
    <property type="molecule type" value="Genomic_DNA"/>
</dbReference>
<keyword evidence="4" id="KW-1185">Reference proteome</keyword>
<evidence type="ECO:0000256" key="2">
    <source>
        <dbReference type="SAM" id="MobiDB-lite"/>
    </source>
</evidence>
<evidence type="ECO:0000256" key="1">
    <source>
        <dbReference type="SAM" id="Coils"/>
    </source>
</evidence>
<protein>
    <submittedName>
        <fullName evidence="3">Uncharacterized protein</fullName>
    </submittedName>
</protein>
<feature type="coiled-coil region" evidence="1">
    <location>
        <begin position="6"/>
        <end position="33"/>
    </location>
</feature>
<evidence type="ECO:0000313" key="3">
    <source>
        <dbReference type="EMBL" id="PKY40854.1"/>
    </source>
</evidence>
<proteinExistence type="predicted"/>